<accession>A0ABQ1MAV1</accession>
<dbReference type="EMBL" id="BMFD01000004">
    <property type="protein sequence ID" value="GGC36586.1"/>
    <property type="molecule type" value="Genomic_DNA"/>
</dbReference>
<evidence type="ECO:0000313" key="1">
    <source>
        <dbReference type="EMBL" id="GGC36586.1"/>
    </source>
</evidence>
<proteinExistence type="predicted"/>
<protein>
    <submittedName>
        <fullName evidence="1">Uncharacterized protein</fullName>
    </submittedName>
</protein>
<dbReference type="RefSeq" id="WP_188441193.1">
    <property type="nucleotide sequence ID" value="NZ_BMFD01000004.1"/>
</dbReference>
<dbReference type="Proteomes" id="UP000635885">
    <property type="component" value="Unassembled WGS sequence"/>
</dbReference>
<reference evidence="2" key="1">
    <citation type="journal article" date="2019" name="Int. J. Syst. Evol. Microbiol.">
        <title>The Global Catalogue of Microorganisms (GCM) 10K type strain sequencing project: providing services to taxonomists for standard genome sequencing and annotation.</title>
        <authorList>
            <consortium name="The Broad Institute Genomics Platform"/>
            <consortium name="The Broad Institute Genome Sequencing Center for Infectious Disease"/>
            <person name="Wu L."/>
            <person name="Ma J."/>
        </authorList>
    </citation>
    <scope>NUCLEOTIDE SEQUENCE [LARGE SCALE GENOMIC DNA]</scope>
    <source>
        <strain evidence="2">CGMCC 1.12479</strain>
    </source>
</reference>
<organism evidence="1 2">
    <name type="scientific">Belliella aquatica</name>
    <dbReference type="NCBI Taxonomy" id="1323734"/>
    <lineage>
        <taxon>Bacteria</taxon>
        <taxon>Pseudomonadati</taxon>
        <taxon>Bacteroidota</taxon>
        <taxon>Cytophagia</taxon>
        <taxon>Cytophagales</taxon>
        <taxon>Cyclobacteriaceae</taxon>
        <taxon>Belliella</taxon>
    </lineage>
</organism>
<comment type="caution">
    <text evidence="1">The sequence shown here is derived from an EMBL/GenBank/DDBJ whole genome shotgun (WGS) entry which is preliminary data.</text>
</comment>
<gene>
    <name evidence="1" type="ORF">GCM10010993_14300</name>
</gene>
<keyword evidence="2" id="KW-1185">Reference proteome</keyword>
<evidence type="ECO:0000313" key="2">
    <source>
        <dbReference type="Proteomes" id="UP000635885"/>
    </source>
</evidence>
<name>A0ABQ1MAV1_9BACT</name>
<sequence>MHLKTEDLTRIEIDFDSGSIPPPFSHTFKLKISFEKTFLNIQLDLEYTHREDMSDEEILDEGFTLEDNYNYVGELHQAWEKPLKNLYATSKWSNKKLDDEEGGVRLLAKDLHGKITRTVPLNQEEWQYMSQEIIQAIYETSKKEAPLIINFLKIDHEETLEIALTMKFSIRKALATINGKEKELNWEKTKELLSYVFLPDYDYDKAREGKPSKRGTFIDCGDGFWHEFGKGIYNIDSSYDAVSKIKEGFLKL</sequence>